<dbReference type="CDD" id="cd20736">
    <property type="entry name" value="PoNe_Nuclease"/>
    <property type="match status" value="1"/>
</dbReference>
<dbReference type="HAMAP" id="MF_00048">
    <property type="entry name" value="UPF0102"/>
    <property type="match status" value="1"/>
</dbReference>
<comment type="caution">
    <text evidence="3">The sequence shown here is derived from an EMBL/GenBank/DDBJ whole genome shotgun (WGS) entry which is preliminary data.</text>
</comment>
<reference evidence="4" key="1">
    <citation type="submission" date="2017-09" db="EMBL/GenBank/DDBJ databases">
        <title>Depth-based differentiation of microbial function through sediment-hosted aquifers and enrichment of novel symbionts in the deep terrestrial subsurface.</title>
        <authorList>
            <person name="Probst A.J."/>
            <person name="Ladd B."/>
            <person name="Jarett J.K."/>
            <person name="Geller-Mcgrath D.E."/>
            <person name="Sieber C.M.K."/>
            <person name="Emerson J.B."/>
            <person name="Anantharaman K."/>
            <person name="Thomas B.C."/>
            <person name="Malmstrom R."/>
            <person name="Stieglmeier M."/>
            <person name="Klingl A."/>
            <person name="Woyke T."/>
            <person name="Ryan C.M."/>
            <person name="Banfield J.F."/>
        </authorList>
    </citation>
    <scope>NUCLEOTIDE SEQUENCE [LARGE SCALE GENOMIC DNA]</scope>
</reference>
<dbReference type="Proteomes" id="UP000228949">
    <property type="component" value="Unassembled WGS sequence"/>
</dbReference>
<protein>
    <recommendedName>
        <fullName evidence="2">UPF0102 protein COS61_00130</fullName>
    </recommendedName>
</protein>
<dbReference type="PANTHER" id="PTHR34039">
    <property type="entry name" value="UPF0102 PROTEIN YRAN"/>
    <property type="match status" value="1"/>
</dbReference>
<evidence type="ECO:0000256" key="2">
    <source>
        <dbReference type="HAMAP-Rule" id="MF_00048"/>
    </source>
</evidence>
<dbReference type="Gene3D" id="3.40.1350.10">
    <property type="match status" value="1"/>
</dbReference>
<dbReference type="PANTHER" id="PTHR34039:SF1">
    <property type="entry name" value="UPF0102 PROTEIN YRAN"/>
    <property type="match status" value="1"/>
</dbReference>
<comment type="similarity">
    <text evidence="1 2">Belongs to the UPF0102 family.</text>
</comment>
<dbReference type="EMBL" id="PEVJ01000005">
    <property type="protein sequence ID" value="PIU98669.1"/>
    <property type="molecule type" value="Genomic_DNA"/>
</dbReference>
<dbReference type="SUPFAM" id="SSF52980">
    <property type="entry name" value="Restriction endonuclease-like"/>
    <property type="match status" value="1"/>
</dbReference>
<dbReference type="InterPro" id="IPR003509">
    <property type="entry name" value="UPF0102_YraN-like"/>
</dbReference>
<sequence length="139" mass="16105">MTYRSEIGQLGEDLACKYLVDKAYRIIERNFRRPWGELDIIAEAPDKTLVFIEVKTMRENPGGLEPADQLTKSKLQKLKRTASLYAGHYPGLIKDDKGWRIDLITLVFQKFHELILNKPSNLTINEKSCNIKYYENIAD</sequence>
<evidence type="ECO:0000313" key="4">
    <source>
        <dbReference type="Proteomes" id="UP000228949"/>
    </source>
</evidence>
<proteinExistence type="inferred from homology"/>
<name>A0A2M7B6H8_9BACT</name>
<dbReference type="GO" id="GO:0003676">
    <property type="term" value="F:nucleic acid binding"/>
    <property type="evidence" value="ECO:0007669"/>
    <property type="project" value="InterPro"/>
</dbReference>
<evidence type="ECO:0000313" key="3">
    <source>
        <dbReference type="EMBL" id="PIU98669.1"/>
    </source>
</evidence>
<organism evidence="3 4">
    <name type="scientific">Candidatus Wolfebacteria bacterium CG03_land_8_20_14_0_80_40_12</name>
    <dbReference type="NCBI Taxonomy" id="1975069"/>
    <lineage>
        <taxon>Bacteria</taxon>
        <taxon>Candidatus Wolfeibacteriota</taxon>
    </lineage>
</organism>
<gene>
    <name evidence="3" type="ORF">COS61_00130</name>
</gene>
<dbReference type="Pfam" id="PF02021">
    <property type="entry name" value="UPF0102"/>
    <property type="match status" value="1"/>
</dbReference>
<dbReference type="AlphaFoldDB" id="A0A2M7B6H8"/>
<dbReference type="InterPro" id="IPR011335">
    <property type="entry name" value="Restrct_endonuc-II-like"/>
</dbReference>
<evidence type="ECO:0000256" key="1">
    <source>
        <dbReference type="ARBA" id="ARBA00006738"/>
    </source>
</evidence>
<accession>A0A2M7B6H8</accession>
<dbReference type="InterPro" id="IPR011856">
    <property type="entry name" value="tRNA_endonuc-like_dom_sf"/>
</dbReference>